<proteinExistence type="predicted"/>
<organism evidence="1">
    <name type="scientific">viral metagenome</name>
    <dbReference type="NCBI Taxonomy" id="1070528"/>
    <lineage>
        <taxon>unclassified sequences</taxon>
        <taxon>metagenomes</taxon>
        <taxon>organismal metagenomes</taxon>
    </lineage>
</organism>
<dbReference type="AlphaFoldDB" id="A0A6C0EV03"/>
<accession>A0A6C0EV03</accession>
<dbReference type="EMBL" id="MN738956">
    <property type="protein sequence ID" value="QHT32917.1"/>
    <property type="molecule type" value="Genomic_DNA"/>
</dbReference>
<reference evidence="1" key="1">
    <citation type="journal article" date="2020" name="Nature">
        <title>Giant virus diversity and host interactions through global metagenomics.</title>
        <authorList>
            <person name="Schulz F."/>
            <person name="Roux S."/>
            <person name="Paez-Espino D."/>
            <person name="Jungbluth S."/>
            <person name="Walsh D.A."/>
            <person name="Denef V.J."/>
            <person name="McMahon K.D."/>
            <person name="Konstantinidis K.T."/>
            <person name="Eloe-Fadrosh E.A."/>
            <person name="Kyrpides N.C."/>
            <person name="Woyke T."/>
        </authorList>
    </citation>
    <scope>NUCLEOTIDE SEQUENCE</scope>
    <source>
        <strain evidence="1">GVMAG-M-3300009161-34</strain>
    </source>
</reference>
<protein>
    <submittedName>
        <fullName evidence="1">Uncharacterized protein</fullName>
    </submittedName>
</protein>
<sequence>MSSATIKKLKDVNLYTIDELKELLGMSTKKGFYTTDDISNIFDIQKSKYPNLARQGGFLDKAMNRILEDLDMNQDVVQDGVQDGEETTNSNPTQAEEWMDNQYLQQTDPTQTIKITDRKGKVQLFDGSGTDGYNVMKQEQLGIINSRIQEYTQDSLNPTLKTTSERLLVIDSLFRQTIAPYSPNPASPASSSTFTMDLSEPLVNVLSLKLYSYQIPYSWYTIDAAYGTSCFWVKANGGTPLLIQVENGNYTPTQLISAIQDQFTAVLNTSVFAGNNLNISYNQISGKAVLSFTTALPSQTAEIIFYDSGNDNNYASANVVSAMKLNNNLGWYLGFRPENDTTTPILFSRTVSSNTGTSPPTKVYSNTTVDTYGSKYIVVVLDDMNQNRLNSGLVNIVDTSTTLSVPDYYNASIPNVCAPDPQLNNVLSPFYVASVPRTLTSKQLYSLNSILDNRKNTYKYRSSAPSSSDVFALIFPKKSGVSSGDMITDLGSSLASNRRTYFGPVNIQRLSISLQDDKGNLLNLNGADWALAITVEQLYQN</sequence>
<name>A0A6C0EV03_9ZZZZ</name>
<evidence type="ECO:0000313" key="1">
    <source>
        <dbReference type="EMBL" id="QHT32917.1"/>
    </source>
</evidence>